<evidence type="ECO:0000313" key="2">
    <source>
        <dbReference type="EMBL" id="KIK09985.1"/>
    </source>
</evidence>
<accession>A0A0C9XCM9</accession>
<dbReference type="AlphaFoldDB" id="A0A0C9XCM9"/>
<evidence type="ECO:0000313" key="3">
    <source>
        <dbReference type="Proteomes" id="UP000054477"/>
    </source>
</evidence>
<feature type="compositionally biased region" description="Polar residues" evidence="1">
    <location>
        <begin position="117"/>
        <end position="126"/>
    </location>
</feature>
<dbReference type="STRING" id="1095629.A0A0C9XCM9"/>
<reference evidence="2 3" key="1">
    <citation type="submission" date="2014-04" db="EMBL/GenBank/DDBJ databases">
        <authorList>
            <consortium name="DOE Joint Genome Institute"/>
            <person name="Kuo A."/>
            <person name="Kohler A."/>
            <person name="Nagy L.G."/>
            <person name="Floudas D."/>
            <person name="Copeland A."/>
            <person name="Barry K.W."/>
            <person name="Cichocki N."/>
            <person name="Veneault-Fourrey C."/>
            <person name="LaButti K."/>
            <person name="Lindquist E.A."/>
            <person name="Lipzen A."/>
            <person name="Lundell T."/>
            <person name="Morin E."/>
            <person name="Murat C."/>
            <person name="Sun H."/>
            <person name="Tunlid A."/>
            <person name="Henrissat B."/>
            <person name="Grigoriev I.V."/>
            <person name="Hibbett D.S."/>
            <person name="Martin F."/>
            <person name="Nordberg H.P."/>
            <person name="Cantor M.N."/>
            <person name="Hua S.X."/>
        </authorList>
    </citation>
    <scope>NUCLEOTIDE SEQUENCE [LARGE SCALE GENOMIC DNA]</scope>
    <source>
        <strain evidence="2 3">LaAM-08-1</strain>
    </source>
</reference>
<sequence>MIGNWLAAALESVPEEISSPHLPFTAPLSLKLIEEGQSHVRSKSYANAKEFNMDMACLFLKAHLHVRNYTVKSYFSKLYQALTSPNPPQGAVLSSSTNCTTLRAGPRNVKPAHGASDSDTAPSVTSYRVPTKDQIFVDEVTYKGWSMKLADWLHLANPDDPSRSGTYHPYHITVASA</sequence>
<keyword evidence="3" id="KW-1185">Reference proteome</keyword>
<dbReference type="EMBL" id="KN838536">
    <property type="protein sequence ID" value="KIK09985.1"/>
    <property type="molecule type" value="Genomic_DNA"/>
</dbReference>
<organism evidence="2 3">
    <name type="scientific">Laccaria amethystina LaAM-08-1</name>
    <dbReference type="NCBI Taxonomy" id="1095629"/>
    <lineage>
        <taxon>Eukaryota</taxon>
        <taxon>Fungi</taxon>
        <taxon>Dikarya</taxon>
        <taxon>Basidiomycota</taxon>
        <taxon>Agaricomycotina</taxon>
        <taxon>Agaricomycetes</taxon>
        <taxon>Agaricomycetidae</taxon>
        <taxon>Agaricales</taxon>
        <taxon>Agaricineae</taxon>
        <taxon>Hydnangiaceae</taxon>
        <taxon>Laccaria</taxon>
    </lineage>
</organism>
<name>A0A0C9XCM9_9AGAR</name>
<gene>
    <name evidence="2" type="ORF">K443DRAFT_1</name>
</gene>
<protein>
    <submittedName>
        <fullName evidence="2">Uncharacterized protein</fullName>
    </submittedName>
</protein>
<reference evidence="3" key="2">
    <citation type="submission" date="2015-01" db="EMBL/GenBank/DDBJ databases">
        <title>Evolutionary Origins and Diversification of the Mycorrhizal Mutualists.</title>
        <authorList>
            <consortium name="DOE Joint Genome Institute"/>
            <consortium name="Mycorrhizal Genomics Consortium"/>
            <person name="Kohler A."/>
            <person name="Kuo A."/>
            <person name="Nagy L.G."/>
            <person name="Floudas D."/>
            <person name="Copeland A."/>
            <person name="Barry K.W."/>
            <person name="Cichocki N."/>
            <person name="Veneault-Fourrey C."/>
            <person name="LaButti K."/>
            <person name="Lindquist E.A."/>
            <person name="Lipzen A."/>
            <person name="Lundell T."/>
            <person name="Morin E."/>
            <person name="Murat C."/>
            <person name="Riley R."/>
            <person name="Ohm R."/>
            <person name="Sun H."/>
            <person name="Tunlid A."/>
            <person name="Henrissat B."/>
            <person name="Grigoriev I.V."/>
            <person name="Hibbett D.S."/>
            <person name="Martin F."/>
        </authorList>
    </citation>
    <scope>NUCLEOTIDE SEQUENCE [LARGE SCALE GENOMIC DNA]</scope>
    <source>
        <strain evidence="3">LaAM-08-1</strain>
    </source>
</reference>
<feature type="region of interest" description="Disordered" evidence="1">
    <location>
        <begin position="103"/>
        <end position="126"/>
    </location>
</feature>
<evidence type="ECO:0000256" key="1">
    <source>
        <dbReference type="SAM" id="MobiDB-lite"/>
    </source>
</evidence>
<proteinExistence type="predicted"/>
<dbReference type="Proteomes" id="UP000054477">
    <property type="component" value="Unassembled WGS sequence"/>
</dbReference>
<dbReference type="OrthoDB" id="1742084at2759"/>
<dbReference type="HOGENOM" id="CLU_1518094_0_0_1"/>